<dbReference type="PATRIC" id="fig|1502723.3.peg.3043"/>
<dbReference type="Proteomes" id="UP000032545">
    <property type="component" value="Unassembled WGS sequence"/>
</dbReference>
<gene>
    <name evidence="2" type="ORF">FF36_03592</name>
</gene>
<dbReference type="EMBL" id="JYFN01000027">
    <property type="protein sequence ID" value="KJE22160.1"/>
    <property type="molecule type" value="Genomic_DNA"/>
</dbReference>
<protein>
    <recommendedName>
        <fullName evidence="4">PIN domain-containing protein</fullName>
    </recommendedName>
</protein>
<evidence type="ECO:0000313" key="3">
    <source>
        <dbReference type="Proteomes" id="UP000032545"/>
    </source>
</evidence>
<comment type="caution">
    <text evidence="2">The sequence shown here is derived from an EMBL/GenBank/DDBJ whole genome shotgun (WGS) entry which is preliminary data.</text>
</comment>
<sequence>MIQLAEVALGYDLTDRRVQQHRRASLGPLLVSVAAWSPRGPTRCSPGCRATRGCPRRTPHTCSTRGGAADAERPARQEVQTTLSQLGIAGSAGYDGLVALAAKEHGLALATKDARTRGTYDAVSVMILAGVKYLGSAAPDRTATGADPGQHPTATRSDQRPRRLVACARTFTLVSYTRAGAMLAEARLPTKKRPDVIDALVVIAAALHGPAQILTSDPDDITAYAATLDRADIVAEPIS</sequence>
<reference evidence="2 3" key="2">
    <citation type="journal article" date="2016" name="Genome Announc.">
        <title>Permanent Draft Genome Sequences for Two Variants of Frankia sp. Strain CpI1, the First Frankia Strain Isolated from Root Nodules of Comptonia peregrina.</title>
        <authorList>
            <person name="Oshone R."/>
            <person name="Hurst S.G.IV."/>
            <person name="Abebe-Akele F."/>
            <person name="Simpson S."/>
            <person name="Morris K."/>
            <person name="Thomas W.K."/>
            <person name="Tisa L.S."/>
        </authorList>
    </citation>
    <scope>NUCLEOTIDE SEQUENCE [LARGE SCALE GENOMIC DNA]</scope>
    <source>
        <strain evidence="3">CpI1-S</strain>
    </source>
</reference>
<evidence type="ECO:0000256" key="1">
    <source>
        <dbReference type="SAM" id="MobiDB-lite"/>
    </source>
</evidence>
<proteinExistence type="predicted"/>
<dbReference type="AlphaFoldDB" id="A0A0D8BDL3"/>
<name>A0A0D8BDL3_9ACTN</name>
<keyword evidence="3" id="KW-1185">Reference proteome</keyword>
<feature type="region of interest" description="Disordered" evidence="1">
    <location>
        <begin position="141"/>
        <end position="161"/>
    </location>
</feature>
<reference evidence="3" key="1">
    <citation type="submission" date="2015-02" db="EMBL/GenBank/DDBJ databases">
        <title>Draft Genome of Frankia sp. CpI1-S.</title>
        <authorList>
            <person name="Oshone R.T."/>
            <person name="Ngom M."/>
            <person name="Ghodhbane-Gtari F."/>
            <person name="Gtari M."/>
            <person name="Morris K."/>
            <person name="Thomas K."/>
            <person name="Sen A."/>
            <person name="Tisa L.S."/>
        </authorList>
    </citation>
    <scope>NUCLEOTIDE SEQUENCE [LARGE SCALE GENOMIC DNA]</scope>
    <source>
        <strain evidence="3">CpI1-S</strain>
    </source>
</reference>
<evidence type="ECO:0000313" key="2">
    <source>
        <dbReference type="EMBL" id="KJE22160.1"/>
    </source>
</evidence>
<organism evidence="2 3">
    <name type="scientific">Frankia torreyi</name>
    <dbReference type="NCBI Taxonomy" id="1856"/>
    <lineage>
        <taxon>Bacteria</taxon>
        <taxon>Bacillati</taxon>
        <taxon>Actinomycetota</taxon>
        <taxon>Actinomycetes</taxon>
        <taxon>Frankiales</taxon>
        <taxon>Frankiaceae</taxon>
        <taxon>Frankia</taxon>
    </lineage>
</organism>
<evidence type="ECO:0008006" key="4">
    <source>
        <dbReference type="Google" id="ProtNLM"/>
    </source>
</evidence>
<accession>A0A0D8BDL3</accession>